<evidence type="ECO:0000313" key="1">
    <source>
        <dbReference type="EMBL" id="KAF9444100.1"/>
    </source>
</evidence>
<name>A0A9P6C007_9AGAR</name>
<keyword evidence="2" id="KW-1185">Reference proteome</keyword>
<proteinExistence type="predicted"/>
<evidence type="ECO:0008006" key="3">
    <source>
        <dbReference type="Google" id="ProtNLM"/>
    </source>
</evidence>
<sequence>MSAITLDKLPPEIMEKIFTQLEYDRDALEALGLTCYILSAQTRPHRFPNITLHNQNFDMFMELTYVPSWNSVLPHVKRLTLGNKMFPLSHCYPSSPTPDLNPSRDLTGWASQFNVLKSLDMRGAVWAKLPQYFKSALLSIRVEHLDVCIEGKSLAVEDFQAHVFPVLRPKSLSISGPLWNRDFVRFYPTHLSPSPPFYIHHLRLAEAKPVQELRDWLRHCDSPPPVIHMHIELPKQKDSPYGLSVVEILHVISPIHLRLKLPSAMRDHFEFPLETFINLQTLQISSIYNDNYQIPVIPGTESVRDVPATAVILQQFSALQDRIRIIQLDSVCTHLNLTFGEIPDILSMSYPNLKKLVLTLSPGKKIGRVELDAWLADGPFAMLRSRGVELTMEISSRLSESVILSTV</sequence>
<organism evidence="1 2">
    <name type="scientific">Macrolepiota fuliginosa MF-IS2</name>
    <dbReference type="NCBI Taxonomy" id="1400762"/>
    <lineage>
        <taxon>Eukaryota</taxon>
        <taxon>Fungi</taxon>
        <taxon>Dikarya</taxon>
        <taxon>Basidiomycota</taxon>
        <taxon>Agaricomycotina</taxon>
        <taxon>Agaricomycetes</taxon>
        <taxon>Agaricomycetidae</taxon>
        <taxon>Agaricales</taxon>
        <taxon>Agaricineae</taxon>
        <taxon>Agaricaceae</taxon>
        <taxon>Macrolepiota</taxon>
    </lineage>
</organism>
<dbReference type="EMBL" id="MU151404">
    <property type="protein sequence ID" value="KAF9444100.1"/>
    <property type="molecule type" value="Genomic_DNA"/>
</dbReference>
<evidence type="ECO:0000313" key="2">
    <source>
        <dbReference type="Proteomes" id="UP000807342"/>
    </source>
</evidence>
<gene>
    <name evidence="1" type="ORF">P691DRAFT_807882</name>
</gene>
<reference evidence="1" key="1">
    <citation type="submission" date="2020-11" db="EMBL/GenBank/DDBJ databases">
        <authorList>
            <consortium name="DOE Joint Genome Institute"/>
            <person name="Ahrendt S."/>
            <person name="Riley R."/>
            <person name="Andreopoulos W."/>
            <person name="Labutti K."/>
            <person name="Pangilinan J."/>
            <person name="Ruiz-Duenas F.J."/>
            <person name="Barrasa J.M."/>
            <person name="Sanchez-Garcia M."/>
            <person name="Camarero S."/>
            <person name="Miyauchi S."/>
            <person name="Serrano A."/>
            <person name="Linde D."/>
            <person name="Babiker R."/>
            <person name="Drula E."/>
            <person name="Ayuso-Fernandez I."/>
            <person name="Pacheco R."/>
            <person name="Padilla G."/>
            <person name="Ferreira P."/>
            <person name="Barriuso J."/>
            <person name="Kellner H."/>
            <person name="Castanera R."/>
            <person name="Alfaro M."/>
            <person name="Ramirez L."/>
            <person name="Pisabarro A.G."/>
            <person name="Kuo A."/>
            <person name="Tritt A."/>
            <person name="Lipzen A."/>
            <person name="He G."/>
            <person name="Yan M."/>
            <person name="Ng V."/>
            <person name="Cullen D."/>
            <person name="Martin F."/>
            <person name="Rosso M.-N."/>
            <person name="Henrissat B."/>
            <person name="Hibbett D."/>
            <person name="Martinez A.T."/>
            <person name="Grigoriev I.V."/>
        </authorList>
    </citation>
    <scope>NUCLEOTIDE SEQUENCE</scope>
    <source>
        <strain evidence="1">MF-IS2</strain>
    </source>
</reference>
<protein>
    <recommendedName>
        <fullName evidence="3">F-box domain-containing protein</fullName>
    </recommendedName>
</protein>
<dbReference type="OrthoDB" id="3045925at2759"/>
<comment type="caution">
    <text evidence="1">The sequence shown here is derived from an EMBL/GenBank/DDBJ whole genome shotgun (WGS) entry which is preliminary data.</text>
</comment>
<accession>A0A9P6C007</accession>
<dbReference type="AlphaFoldDB" id="A0A9P6C007"/>
<dbReference type="Proteomes" id="UP000807342">
    <property type="component" value="Unassembled WGS sequence"/>
</dbReference>